<gene>
    <name evidence="11" type="ORF">T459_16897</name>
</gene>
<evidence type="ECO:0000256" key="7">
    <source>
        <dbReference type="RuleBase" id="RU003827"/>
    </source>
</evidence>
<evidence type="ECO:0000256" key="2">
    <source>
        <dbReference type="ARBA" id="ARBA00007104"/>
    </source>
</evidence>
<keyword evidence="6 8" id="KW-0472">Membrane</keyword>
<evidence type="ECO:0000256" key="5">
    <source>
        <dbReference type="ARBA" id="ARBA00022989"/>
    </source>
</evidence>
<feature type="chain" id="PRO_5013948612" evidence="9">
    <location>
        <begin position="23"/>
        <end position="214"/>
    </location>
</feature>
<evidence type="ECO:0000313" key="12">
    <source>
        <dbReference type="Proteomes" id="UP000222542"/>
    </source>
</evidence>
<reference evidence="11 12" key="2">
    <citation type="journal article" date="2017" name="Genome Biol.">
        <title>New reference genome sequences of hot pepper reveal the massive evolution of plant disease-resistance genes by retroduplication.</title>
        <authorList>
            <person name="Kim S."/>
            <person name="Park J."/>
            <person name="Yeom S.I."/>
            <person name="Kim Y.M."/>
            <person name="Seo E."/>
            <person name="Kim K.T."/>
            <person name="Kim M.S."/>
            <person name="Lee J.M."/>
            <person name="Cheong K."/>
            <person name="Shin H.S."/>
            <person name="Kim S.B."/>
            <person name="Han K."/>
            <person name="Lee J."/>
            <person name="Park M."/>
            <person name="Lee H.A."/>
            <person name="Lee H.Y."/>
            <person name="Lee Y."/>
            <person name="Oh S."/>
            <person name="Lee J.H."/>
            <person name="Choi E."/>
            <person name="Choi E."/>
            <person name="Lee S.E."/>
            <person name="Jeon J."/>
            <person name="Kim H."/>
            <person name="Choi G."/>
            <person name="Song H."/>
            <person name="Lee J."/>
            <person name="Lee S.C."/>
            <person name="Kwon J.K."/>
            <person name="Lee H.Y."/>
            <person name="Koo N."/>
            <person name="Hong Y."/>
            <person name="Kim R.W."/>
            <person name="Kang W.H."/>
            <person name="Huh J.H."/>
            <person name="Kang B.C."/>
            <person name="Yang T.J."/>
            <person name="Lee Y.H."/>
            <person name="Bennetzen J.L."/>
            <person name="Choi D."/>
        </authorList>
    </citation>
    <scope>NUCLEOTIDE SEQUENCE [LARGE SCALE GENOMIC DNA]</scope>
    <source>
        <strain evidence="12">cv. CM334</strain>
    </source>
</reference>
<evidence type="ECO:0000313" key="11">
    <source>
        <dbReference type="EMBL" id="PHT78845.1"/>
    </source>
</evidence>
<name>A0A2G2ZAF2_CAPAN</name>
<evidence type="ECO:0000256" key="3">
    <source>
        <dbReference type="ARBA" id="ARBA00022692"/>
    </source>
</evidence>
<dbReference type="GO" id="GO:0030134">
    <property type="term" value="C:COPII-coated ER to Golgi transport vesicle"/>
    <property type="evidence" value="ECO:0000318"/>
    <property type="project" value="GO_Central"/>
</dbReference>
<dbReference type="STRING" id="4072.A0A2G2ZAF2"/>
<dbReference type="EMBL" id="AYRZ02000006">
    <property type="protein sequence ID" value="PHT78845.1"/>
    <property type="molecule type" value="Genomic_DNA"/>
</dbReference>
<comment type="subcellular location">
    <subcellularLocation>
        <location evidence="1 7">Membrane</location>
        <topology evidence="1 7">Single-pass type I membrane protein</topology>
    </subcellularLocation>
</comment>
<comment type="similarity">
    <text evidence="2 7">Belongs to the EMP24/GP25L family.</text>
</comment>
<feature type="signal peptide" evidence="9">
    <location>
        <begin position="1"/>
        <end position="22"/>
    </location>
</feature>
<sequence>MKLMEVLKLLVVITMVMRAMEALWIEMSISGVKCVHEDLRNYVVVLAKYAVIISDNEHTQPNFLSDNTLTVLSPSGKSLHHEENVTHGQFAFTTTEAGRYGACFLMNSHAPDIKGVHIGIDWKTGITAKDWDSVARKEKIEDFEPMLMKLEASVQTIHEKLIYLKKREEEMREVSERTNAAVELFSIMSLSICILVASFQIWYLKRFFRKKKLI</sequence>
<evidence type="ECO:0000256" key="8">
    <source>
        <dbReference type="SAM" id="Phobius"/>
    </source>
</evidence>
<dbReference type="AlphaFoldDB" id="A0A2G2ZAF2"/>
<dbReference type="GO" id="GO:0007030">
    <property type="term" value="P:Golgi organization"/>
    <property type="evidence" value="ECO:0000318"/>
    <property type="project" value="GO_Central"/>
</dbReference>
<comment type="caution">
    <text evidence="11">The sequence shown here is derived from an EMBL/GenBank/DDBJ whole genome shotgun (WGS) entry which is preliminary data.</text>
</comment>
<dbReference type="Proteomes" id="UP000222542">
    <property type="component" value="Unassembled WGS sequence"/>
</dbReference>
<feature type="transmembrane region" description="Helical" evidence="8">
    <location>
        <begin position="184"/>
        <end position="204"/>
    </location>
</feature>
<keyword evidence="3 7" id="KW-0812">Transmembrane</keyword>
<evidence type="ECO:0000256" key="9">
    <source>
        <dbReference type="SAM" id="SignalP"/>
    </source>
</evidence>
<dbReference type="PANTHER" id="PTHR22811">
    <property type="entry name" value="TRANSMEMBRANE EMP24 DOMAIN-CONTAINING PROTEIN"/>
    <property type="match status" value="1"/>
</dbReference>
<dbReference type="PROSITE" id="PS50866">
    <property type="entry name" value="GOLD"/>
    <property type="match status" value="1"/>
</dbReference>
<keyword evidence="5 8" id="KW-1133">Transmembrane helix</keyword>
<evidence type="ECO:0000256" key="6">
    <source>
        <dbReference type="ARBA" id="ARBA00023136"/>
    </source>
</evidence>
<dbReference type="GO" id="GO:0005794">
    <property type="term" value="C:Golgi apparatus"/>
    <property type="evidence" value="ECO:0000318"/>
    <property type="project" value="GO_Central"/>
</dbReference>
<reference evidence="11 12" key="1">
    <citation type="journal article" date="2014" name="Nat. Genet.">
        <title>Genome sequence of the hot pepper provides insights into the evolution of pungency in Capsicum species.</title>
        <authorList>
            <person name="Kim S."/>
            <person name="Park M."/>
            <person name="Yeom S.I."/>
            <person name="Kim Y.M."/>
            <person name="Lee J.M."/>
            <person name="Lee H.A."/>
            <person name="Seo E."/>
            <person name="Choi J."/>
            <person name="Cheong K."/>
            <person name="Kim K.T."/>
            <person name="Jung K."/>
            <person name="Lee G.W."/>
            <person name="Oh S.K."/>
            <person name="Bae C."/>
            <person name="Kim S.B."/>
            <person name="Lee H.Y."/>
            <person name="Kim S.Y."/>
            <person name="Kim M.S."/>
            <person name="Kang B.C."/>
            <person name="Jo Y.D."/>
            <person name="Yang H.B."/>
            <person name="Jeong H.J."/>
            <person name="Kang W.H."/>
            <person name="Kwon J.K."/>
            <person name="Shin C."/>
            <person name="Lim J.Y."/>
            <person name="Park J.H."/>
            <person name="Huh J.H."/>
            <person name="Kim J.S."/>
            <person name="Kim B.D."/>
            <person name="Cohen O."/>
            <person name="Paran I."/>
            <person name="Suh M.C."/>
            <person name="Lee S.B."/>
            <person name="Kim Y.K."/>
            <person name="Shin Y."/>
            <person name="Noh S.J."/>
            <person name="Park J."/>
            <person name="Seo Y.S."/>
            <person name="Kwon S.Y."/>
            <person name="Kim H.A."/>
            <person name="Park J.M."/>
            <person name="Kim H.J."/>
            <person name="Choi S.B."/>
            <person name="Bosland P.W."/>
            <person name="Reeves G."/>
            <person name="Jo S.H."/>
            <person name="Lee B.W."/>
            <person name="Cho H.T."/>
            <person name="Choi H.S."/>
            <person name="Lee M.S."/>
            <person name="Yu Y."/>
            <person name="Do Choi Y."/>
            <person name="Park B.S."/>
            <person name="van Deynze A."/>
            <person name="Ashrafi H."/>
            <person name="Hill T."/>
            <person name="Kim W.T."/>
            <person name="Pai H.S."/>
            <person name="Ahn H.K."/>
            <person name="Yeam I."/>
            <person name="Giovannoni J.J."/>
            <person name="Rose J.K."/>
            <person name="Sorensen I."/>
            <person name="Lee S.J."/>
            <person name="Kim R.W."/>
            <person name="Choi I.Y."/>
            <person name="Choi B.S."/>
            <person name="Lim J.S."/>
            <person name="Lee Y.H."/>
            <person name="Choi D."/>
        </authorList>
    </citation>
    <scope>NUCLEOTIDE SEQUENCE [LARGE SCALE GENOMIC DNA]</scope>
    <source>
        <strain evidence="12">cv. CM334</strain>
    </source>
</reference>
<dbReference type="OMA" id="HEENVTH"/>
<dbReference type="GO" id="GO:0005783">
    <property type="term" value="C:endoplasmic reticulum"/>
    <property type="evidence" value="ECO:0000318"/>
    <property type="project" value="GO_Central"/>
</dbReference>
<evidence type="ECO:0000259" key="10">
    <source>
        <dbReference type="PROSITE" id="PS50866"/>
    </source>
</evidence>
<dbReference type="GO" id="GO:0006888">
    <property type="term" value="P:endoplasmic reticulum to Golgi vesicle-mediated transport"/>
    <property type="evidence" value="ECO:0000318"/>
    <property type="project" value="GO_Central"/>
</dbReference>
<dbReference type="Gramene" id="PHT78845">
    <property type="protein sequence ID" value="PHT78845"/>
    <property type="gene ID" value="T459_16897"/>
</dbReference>
<dbReference type="SMART" id="SM01190">
    <property type="entry name" value="EMP24_GP25L"/>
    <property type="match status" value="1"/>
</dbReference>
<dbReference type="GO" id="GO:0016020">
    <property type="term" value="C:membrane"/>
    <property type="evidence" value="ECO:0007669"/>
    <property type="project" value="UniProtKB-SubCell"/>
</dbReference>
<dbReference type="InterPro" id="IPR009038">
    <property type="entry name" value="GOLD_dom"/>
</dbReference>
<dbReference type="GO" id="GO:0006886">
    <property type="term" value="P:intracellular protein transport"/>
    <property type="evidence" value="ECO:0000318"/>
    <property type="project" value="GO_Central"/>
</dbReference>
<evidence type="ECO:0000256" key="4">
    <source>
        <dbReference type="ARBA" id="ARBA00022729"/>
    </source>
</evidence>
<accession>A0A2G2ZAF2</accession>
<dbReference type="GO" id="GO:0005793">
    <property type="term" value="C:endoplasmic reticulum-Golgi intermediate compartment"/>
    <property type="evidence" value="ECO:0000318"/>
    <property type="project" value="GO_Central"/>
</dbReference>
<feature type="domain" description="GOLD" evidence="10">
    <location>
        <begin position="32"/>
        <end position="154"/>
    </location>
</feature>
<proteinExistence type="inferred from homology"/>
<organism evidence="11 12">
    <name type="scientific">Capsicum annuum</name>
    <name type="common">Capsicum pepper</name>
    <dbReference type="NCBI Taxonomy" id="4072"/>
    <lineage>
        <taxon>Eukaryota</taxon>
        <taxon>Viridiplantae</taxon>
        <taxon>Streptophyta</taxon>
        <taxon>Embryophyta</taxon>
        <taxon>Tracheophyta</taxon>
        <taxon>Spermatophyta</taxon>
        <taxon>Magnoliopsida</taxon>
        <taxon>eudicotyledons</taxon>
        <taxon>Gunneridae</taxon>
        <taxon>Pentapetalae</taxon>
        <taxon>asterids</taxon>
        <taxon>lamiids</taxon>
        <taxon>Solanales</taxon>
        <taxon>Solanaceae</taxon>
        <taxon>Solanoideae</taxon>
        <taxon>Capsiceae</taxon>
        <taxon>Capsicum</taxon>
    </lineage>
</organism>
<dbReference type="InterPro" id="IPR015720">
    <property type="entry name" value="Emp24-like"/>
</dbReference>
<evidence type="ECO:0000256" key="1">
    <source>
        <dbReference type="ARBA" id="ARBA00004479"/>
    </source>
</evidence>
<protein>
    <submittedName>
        <fullName evidence="11">Transmembrane emp24 domain-containing protein p24delta5</fullName>
    </submittedName>
</protein>
<dbReference type="Pfam" id="PF01105">
    <property type="entry name" value="EMP24_GP25L"/>
    <property type="match status" value="1"/>
</dbReference>
<keyword evidence="12" id="KW-1185">Reference proteome</keyword>
<keyword evidence="4 9" id="KW-0732">Signal</keyword>